<dbReference type="EMBL" id="CP034687">
    <property type="protein sequence ID" value="AZS86433.1"/>
    <property type="molecule type" value="Genomic_DNA"/>
</dbReference>
<evidence type="ECO:0000313" key="1">
    <source>
        <dbReference type="EMBL" id="AZS86433.1"/>
    </source>
</evidence>
<reference evidence="1 3" key="2">
    <citation type="submission" date="2018-12" db="EMBL/GenBank/DDBJ databases">
        <title>Streptomyces griseoviridis F1-27 complete genome.</title>
        <authorList>
            <person name="Mariita R.M."/>
            <person name="Sello J.K."/>
        </authorList>
    </citation>
    <scope>NUCLEOTIDE SEQUENCE [LARGE SCALE GENOMIC DNA]</scope>
    <source>
        <strain evidence="1 3">F1-27</strain>
    </source>
</reference>
<accession>A0A3S9ZFA3</accession>
<keyword evidence="4" id="KW-1185">Reference proteome</keyword>
<protein>
    <submittedName>
        <fullName evidence="1">Uncharacterized protein</fullName>
    </submittedName>
</protein>
<reference evidence="2 4" key="1">
    <citation type="submission" date="2018-04" db="EMBL/GenBank/DDBJ databases">
        <title>Complete genome sequences of Streptomyces griseoviridis K61 and characterization of antagonistic properties of biological control agents.</title>
        <authorList>
            <person name="Mariita R.M."/>
            <person name="Sello J.K."/>
        </authorList>
    </citation>
    <scope>NUCLEOTIDE SEQUENCE [LARGE SCALE GENOMIC DNA]</scope>
    <source>
        <strain evidence="2 4">K61</strain>
    </source>
</reference>
<evidence type="ECO:0000313" key="3">
    <source>
        <dbReference type="Proteomes" id="UP000271291"/>
    </source>
</evidence>
<organism evidence="1 3">
    <name type="scientific">Streptomyces griseoviridis</name>
    <dbReference type="NCBI Taxonomy" id="45398"/>
    <lineage>
        <taxon>Bacteria</taxon>
        <taxon>Bacillati</taxon>
        <taxon>Actinomycetota</taxon>
        <taxon>Actinomycetes</taxon>
        <taxon>Kitasatosporales</taxon>
        <taxon>Streptomycetaceae</taxon>
        <taxon>Streptomyces</taxon>
    </lineage>
</organism>
<dbReference type="Proteomes" id="UP000271291">
    <property type="component" value="Chromosome"/>
</dbReference>
<dbReference type="OrthoDB" id="4554814at2"/>
<proteinExistence type="predicted"/>
<dbReference type="KEGG" id="sgd:ELQ87_20840"/>
<sequence length="112" mass="12651">MMLWIRAYDGESDVRSYFELDGEEWALRQVDLQGPQRQPVTAASLAEVIEIRDCGDLAVMAAYERQYGVLAEGALRGWQESDGAAEMTRQEFESTWAAARETLDADRIEETS</sequence>
<dbReference type="Proteomes" id="UP000501753">
    <property type="component" value="Chromosome"/>
</dbReference>
<dbReference type="AlphaFoldDB" id="A0A3S9ZFA3"/>
<evidence type="ECO:0000313" key="2">
    <source>
        <dbReference type="EMBL" id="QCN90646.1"/>
    </source>
</evidence>
<evidence type="ECO:0000313" key="4">
    <source>
        <dbReference type="Proteomes" id="UP000501753"/>
    </source>
</evidence>
<dbReference type="EMBL" id="CP029078">
    <property type="protein sequence ID" value="QCN90646.1"/>
    <property type="molecule type" value="Genomic_DNA"/>
</dbReference>
<gene>
    <name evidence="2" type="ORF">DDJ31_18435</name>
    <name evidence="1" type="ORF">ELQ87_20840</name>
</gene>
<name>A0A3S9ZFA3_STRGD</name>